<comment type="subcellular location">
    <subcellularLocation>
        <location evidence="1 10">Cell membrane</location>
        <topology evidence="1 10">Multi-pass membrane protein</topology>
    </subcellularLocation>
</comment>
<dbReference type="Proteomes" id="UP000266673">
    <property type="component" value="Unassembled WGS sequence"/>
</dbReference>
<dbReference type="GO" id="GO:0030428">
    <property type="term" value="C:cell septum"/>
    <property type="evidence" value="ECO:0007669"/>
    <property type="project" value="TreeGrafter"/>
</dbReference>
<dbReference type="Pfam" id="PF08407">
    <property type="entry name" value="Chitin_synth_1N"/>
    <property type="match status" value="1"/>
</dbReference>
<keyword evidence="9 10" id="KW-0961">Cell wall biogenesis/degradation</keyword>
<name>A0A397VXR5_9GLOM</name>
<dbReference type="Gene3D" id="1.10.510.10">
    <property type="entry name" value="Transferase(Phosphotransferase) domain 1"/>
    <property type="match status" value="1"/>
</dbReference>
<keyword evidence="13" id="KW-1185">Reference proteome</keyword>
<evidence type="ECO:0000313" key="12">
    <source>
        <dbReference type="EMBL" id="RIB26127.1"/>
    </source>
</evidence>
<evidence type="ECO:0000256" key="5">
    <source>
        <dbReference type="ARBA" id="ARBA00022679"/>
    </source>
</evidence>
<keyword evidence="8" id="KW-0472">Membrane</keyword>
<dbReference type="Pfam" id="PF07714">
    <property type="entry name" value="PK_Tyr_Ser-Thr"/>
    <property type="match status" value="1"/>
</dbReference>
<comment type="catalytic activity">
    <reaction evidence="10">
        <text>[(1-&gt;4)-N-acetyl-beta-D-glucosaminyl](n) + UDP-N-acetyl-alpha-D-glucosamine = [(1-&gt;4)-N-acetyl-beta-D-glucosaminyl](n+1) + UDP + H(+)</text>
        <dbReference type="Rhea" id="RHEA:16637"/>
        <dbReference type="Rhea" id="RHEA-COMP:9593"/>
        <dbReference type="Rhea" id="RHEA-COMP:9595"/>
        <dbReference type="ChEBI" id="CHEBI:15378"/>
        <dbReference type="ChEBI" id="CHEBI:17029"/>
        <dbReference type="ChEBI" id="CHEBI:57705"/>
        <dbReference type="ChEBI" id="CHEBI:58223"/>
        <dbReference type="EC" id="2.4.1.16"/>
    </reaction>
</comment>
<dbReference type="PROSITE" id="PS50011">
    <property type="entry name" value="PROTEIN_KINASE_DOM"/>
    <property type="match status" value="1"/>
</dbReference>
<dbReference type="InterPro" id="IPR001245">
    <property type="entry name" value="Ser-Thr/Tyr_kinase_cat_dom"/>
</dbReference>
<dbReference type="GO" id="GO:0004672">
    <property type="term" value="F:protein kinase activity"/>
    <property type="evidence" value="ECO:0007669"/>
    <property type="project" value="InterPro"/>
</dbReference>
<dbReference type="EMBL" id="QKWP01000147">
    <property type="protein sequence ID" value="RIB26127.1"/>
    <property type="molecule type" value="Genomic_DNA"/>
</dbReference>
<dbReference type="STRING" id="44941.A0A397VXR5"/>
<dbReference type="GO" id="GO:0005886">
    <property type="term" value="C:plasma membrane"/>
    <property type="evidence" value="ECO:0007669"/>
    <property type="project" value="UniProtKB-SubCell"/>
</dbReference>
<protein>
    <recommendedName>
        <fullName evidence="2 10">Chitin synthase</fullName>
        <ecNumber evidence="2 10">2.4.1.16</ecNumber>
    </recommendedName>
</protein>
<dbReference type="GO" id="GO:0006031">
    <property type="term" value="P:chitin biosynthetic process"/>
    <property type="evidence" value="ECO:0007669"/>
    <property type="project" value="UniProtKB-UniRule"/>
</dbReference>
<feature type="domain" description="Protein kinase" evidence="11">
    <location>
        <begin position="1"/>
        <end position="133"/>
    </location>
</feature>
<dbReference type="OrthoDB" id="2432009at2759"/>
<comment type="function">
    <text evidence="10">Polymerizes chitin, a structural polymer of the cell wall and septum, by transferring the sugar moiety of UDP-GlcNAc to the non-reducing end of the growing chitin polymer.</text>
</comment>
<keyword evidence="4 10" id="KW-0328">Glycosyltransferase</keyword>
<dbReference type="PANTHER" id="PTHR22914:SF9">
    <property type="entry name" value="CHITIN SYNTHASE 1"/>
    <property type="match status" value="1"/>
</dbReference>
<dbReference type="InterPro" id="IPR013616">
    <property type="entry name" value="Chitin_synth_N"/>
</dbReference>
<evidence type="ECO:0000256" key="1">
    <source>
        <dbReference type="ARBA" id="ARBA00004651"/>
    </source>
</evidence>
<reference evidence="12 13" key="1">
    <citation type="submission" date="2018-06" db="EMBL/GenBank/DDBJ databases">
        <title>Comparative genomics reveals the genomic features of Rhizophagus irregularis, R. cerebriforme, R. diaphanum and Gigaspora rosea, and their symbiotic lifestyle signature.</title>
        <authorList>
            <person name="Morin E."/>
            <person name="San Clemente H."/>
            <person name="Chen E.C.H."/>
            <person name="De La Providencia I."/>
            <person name="Hainaut M."/>
            <person name="Kuo A."/>
            <person name="Kohler A."/>
            <person name="Murat C."/>
            <person name="Tang N."/>
            <person name="Roy S."/>
            <person name="Loubradou J."/>
            <person name="Henrissat B."/>
            <person name="Grigoriev I.V."/>
            <person name="Corradi N."/>
            <person name="Roux C."/>
            <person name="Martin F.M."/>
        </authorList>
    </citation>
    <scope>NUCLEOTIDE SEQUENCE [LARGE SCALE GENOMIC DNA]</scope>
    <source>
        <strain evidence="12 13">DAOM 194757</strain>
    </source>
</reference>
<keyword evidence="7" id="KW-1133">Transmembrane helix</keyword>
<dbReference type="GO" id="GO:0071555">
    <property type="term" value="P:cell wall organization"/>
    <property type="evidence" value="ECO:0007669"/>
    <property type="project" value="UniProtKB-KW"/>
</dbReference>
<sequence>MNILINDGRALITDFGISKQLNDTTTSSDMKGIPAYIEPQCFFQRKKPDQKSDIYSLGVLLWELSSGVRPFQYFSNAEITLLISQKKREKTFESTPPNYATLYRKCWSTDPDKRPTLNYILKKLEMLLTEPVIEFITNDINQIVTLAELYPIEDDYVYLDEYDRCIECENAINSFILSNFSLKERSFRINKLLPKNHNNGLTSIATEQHKMTKLIELVHGNLVIECPVHPNLLISGPHNDSKEFTHMRYTACTCNPDAFKQEKFTLRQTGYESTRQTELFILITVNDDEDRWKKIIICIVSDRNKINKRTLSYLNSLGVYQNDIARSKVNNETVRAHIYEYTTQISIKCSKDFVDKKTMVPTQILFCLKENNNEEIGSYQWFFDAFCPIINPKICVFIKVGVKPADKSIYYLWKAFTNDQVAGTCGKLYVMNNRGWTKLLNPFVGALIFEHNISNIMNKPFESAFGYISSLSKDFSAYRYSALQDITNDTEDASNNNILVKNDYLAKSNVLCFELISKRNFSWILHYENSSQAEVDVLRIHMK</sequence>
<dbReference type="GO" id="GO:0005524">
    <property type="term" value="F:ATP binding"/>
    <property type="evidence" value="ECO:0007669"/>
    <property type="project" value="InterPro"/>
</dbReference>
<dbReference type="SUPFAM" id="SSF56112">
    <property type="entry name" value="Protein kinase-like (PK-like)"/>
    <property type="match status" value="1"/>
</dbReference>
<comment type="caution">
    <text evidence="12">The sequence shown here is derived from an EMBL/GenBank/DDBJ whole genome shotgun (WGS) entry which is preliminary data.</text>
</comment>
<evidence type="ECO:0000256" key="4">
    <source>
        <dbReference type="ARBA" id="ARBA00022676"/>
    </source>
</evidence>
<evidence type="ECO:0000313" key="13">
    <source>
        <dbReference type="Proteomes" id="UP000266673"/>
    </source>
</evidence>
<comment type="similarity">
    <text evidence="10">Belongs to the chitin synthase family.</text>
</comment>
<keyword evidence="3 10" id="KW-1003">Cell membrane</keyword>
<dbReference type="InterPro" id="IPR000719">
    <property type="entry name" value="Prot_kinase_dom"/>
</dbReference>
<keyword evidence="5 10" id="KW-0808">Transferase</keyword>
<evidence type="ECO:0000256" key="8">
    <source>
        <dbReference type="ARBA" id="ARBA00023136"/>
    </source>
</evidence>
<evidence type="ECO:0000256" key="10">
    <source>
        <dbReference type="RuleBase" id="RU366040"/>
    </source>
</evidence>
<evidence type="ECO:0000256" key="7">
    <source>
        <dbReference type="ARBA" id="ARBA00022989"/>
    </source>
</evidence>
<dbReference type="Pfam" id="PF01644">
    <property type="entry name" value="Chitin_synth_1"/>
    <property type="match status" value="1"/>
</dbReference>
<dbReference type="PANTHER" id="PTHR22914">
    <property type="entry name" value="CHITIN SYNTHASE"/>
    <property type="match status" value="1"/>
</dbReference>
<evidence type="ECO:0000259" key="11">
    <source>
        <dbReference type="PROSITE" id="PS50011"/>
    </source>
</evidence>
<gene>
    <name evidence="12" type="ORF">C2G38_2030475</name>
</gene>
<dbReference type="InterPro" id="IPR004835">
    <property type="entry name" value="Chitin_synth"/>
</dbReference>
<evidence type="ECO:0000256" key="2">
    <source>
        <dbReference type="ARBA" id="ARBA00012543"/>
    </source>
</evidence>
<evidence type="ECO:0000256" key="3">
    <source>
        <dbReference type="ARBA" id="ARBA00022475"/>
    </source>
</evidence>
<dbReference type="EC" id="2.4.1.16" evidence="2 10"/>
<dbReference type="GO" id="GO:0004100">
    <property type="term" value="F:chitin synthase activity"/>
    <property type="evidence" value="ECO:0007669"/>
    <property type="project" value="UniProtKB-UniRule"/>
</dbReference>
<organism evidence="12 13">
    <name type="scientific">Gigaspora rosea</name>
    <dbReference type="NCBI Taxonomy" id="44941"/>
    <lineage>
        <taxon>Eukaryota</taxon>
        <taxon>Fungi</taxon>
        <taxon>Fungi incertae sedis</taxon>
        <taxon>Mucoromycota</taxon>
        <taxon>Glomeromycotina</taxon>
        <taxon>Glomeromycetes</taxon>
        <taxon>Diversisporales</taxon>
        <taxon>Gigasporaceae</taxon>
        <taxon>Gigaspora</taxon>
    </lineage>
</organism>
<evidence type="ECO:0000256" key="9">
    <source>
        <dbReference type="ARBA" id="ARBA00023316"/>
    </source>
</evidence>
<evidence type="ECO:0000256" key="6">
    <source>
        <dbReference type="ARBA" id="ARBA00022692"/>
    </source>
</evidence>
<proteinExistence type="inferred from homology"/>
<keyword evidence="6" id="KW-0812">Transmembrane</keyword>
<dbReference type="AlphaFoldDB" id="A0A397VXR5"/>
<accession>A0A397VXR5</accession>
<dbReference type="InterPro" id="IPR011009">
    <property type="entry name" value="Kinase-like_dom_sf"/>
</dbReference>